<sequence length="837" mass="93950">MDRLRHLIGTVAARFANRRYVFALAAVSVVAAKAVHIDAHLDALTPSDMLQWGPSFFFQDSILLIMIRAMLFAQGPWAALIGTILASILVLVCLALASINISFFAVAGNELHWRNVALAGDSSSWSTLLTGLFSLSVTLAVILLASWLLQDVCYIVATVALDMIKFPFTFVYSLIASNRRRPSAGHYSNVPQNDAENALEHRYTDDELDSSSELKMAQPPRRRNTFIGLAFNLCVGLGLLAQLVSYATRPDQTSVTFMSWTLPLVPFMDFAHAAPNLSNLLTYHGQGFNFDNLTALAEPVPFPWLPKDVKLPGFEDWHDHREHYNADKDPIKISNLQDPLLEPLHAHIKDVSIRNIMLIKLESTRKDVFPIKKDGLIWNKFEKSFGNGTLPESAQERLATLTPNANYITGDYEDGFDHAERPRRGGINANNCHTTGTYTLKSLPGTLCGITPLVADMNQEYYSHVYQPCLAHIFDAFNAIDHSSDRQKDGFKPYKWNSLYMQSVTHTFDKQDKLMPVMGYTDERFIDSEYLRSDKAKFGKAEIEDINYYGMPENAIADYVRDAFTSAKKNNERLFLTHLTSTTHHPFALPKGEPYVSFSEDSGLQDLSGYANAAGFVDRWLGQIFDILEETGAANETLIVYVGDHGLSIAENAAVTPYYQANVGNFHVPLVLSHPSMPPIDVNDVVNSNMILPTILDLLIESGSLGESDTKAAQDLVKNYEGQSLIRPLRSHGQPADVGGWQFTVMNPGRATLSVRDARHPDWRVVIPIVSDIEWRFTNTKDDKHEDQPILDFGYPEFLKKVEAAFGEEVSKWVEEATFVSRWWVDDNARRWRYQPS</sequence>
<dbReference type="STRING" id="1245745.A0A0A2VKB3"/>
<evidence type="ECO:0000259" key="2">
    <source>
        <dbReference type="Pfam" id="PF00884"/>
    </source>
</evidence>
<gene>
    <name evidence="3" type="ORF">BBAD15_g6646</name>
</gene>
<protein>
    <recommendedName>
        <fullName evidence="2">Sulfatase N-terminal domain-containing protein</fullName>
    </recommendedName>
</protein>
<feature type="domain" description="Sulfatase N-terminal" evidence="2">
    <location>
        <begin position="420"/>
        <end position="699"/>
    </location>
</feature>
<dbReference type="InterPro" id="IPR052701">
    <property type="entry name" value="GAG_Ulvan_Degrading_Sulfatases"/>
</dbReference>
<name>A0A0A2VKB3_BEABA</name>
<keyword evidence="1" id="KW-0472">Membrane</keyword>
<proteinExistence type="predicted"/>
<keyword evidence="1" id="KW-0812">Transmembrane</keyword>
<evidence type="ECO:0000313" key="4">
    <source>
        <dbReference type="Proteomes" id="UP000030106"/>
    </source>
</evidence>
<dbReference type="InterPro" id="IPR000917">
    <property type="entry name" value="Sulfatase_N"/>
</dbReference>
<keyword evidence="1" id="KW-1133">Transmembrane helix</keyword>
<dbReference type="HOGENOM" id="CLU_016056_0_0_1"/>
<organism evidence="3 4">
    <name type="scientific">Beauveria bassiana D1-5</name>
    <dbReference type="NCBI Taxonomy" id="1245745"/>
    <lineage>
        <taxon>Eukaryota</taxon>
        <taxon>Fungi</taxon>
        <taxon>Dikarya</taxon>
        <taxon>Ascomycota</taxon>
        <taxon>Pezizomycotina</taxon>
        <taxon>Sordariomycetes</taxon>
        <taxon>Hypocreomycetidae</taxon>
        <taxon>Hypocreales</taxon>
        <taxon>Cordycipitaceae</taxon>
        <taxon>Beauveria</taxon>
    </lineage>
</organism>
<dbReference type="InterPro" id="IPR017850">
    <property type="entry name" value="Alkaline_phosphatase_core_sf"/>
</dbReference>
<evidence type="ECO:0000256" key="1">
    <source>
        <dbReference type="SAM" id="Phobius"/>
    </source>
</evidence>
<dbReference type="PANTHER" id="PTHR43751">
    <property type="entry name" value="SULFATASE"/>
    <property type="match status" value="1"/>
</dbReference>
<feature type="transmembrane region" description="Helical" evidence="1">
    <location>
        <begin position="20"/>
        <end position="37"/>
    </location>
</feature>
<dbReference type="OrthoDB" id="103349at2759"/>
<dbReference type="Pfam" id="PF00884">
    <property type="entry name" value="Sulfatase"/>
    <property type="match status" value="1"/>
</dbReference>
<feature type="transmembrane region" description="Helical" evidence="1">
    <location>
        <begin position="49"/>
        <end position="71"/>
    </location>
</feature>
<reference evidence="3 4" key="1">
    <citation type="submission" date="2012-10" db="EMBL/GenBank/DDBJ databases">
        <title>Genome sequencing and analysis of entomopathogenic fungi Beauveria bassiana D1-5.</title>
        <authorList>
            <person name="Li Q."/>
            <person name="Wang L."/>
            <person name="Zhang Z."/>
            <person name="Wang Q."/>
            <person name="Ren J."/>
            <person name="Wang M."/>
            <person name="Xu W."/>
            <person name="Wang J."/>
            <person name="Lu Y."/>
            <person name="Du Q."/>
            <person name="Sun Z."/>
        </authorList>
    </citation>
    <scope>NUCLEOTIDE SEQUENCE [LARGE SCALE GENOMIC DNA]</scope>
    <source>
        <strain evidence="3 4">D1-5</strain>
    </source>
</reference>
<feature type="transmembrane region" description="Helical" evidence="1">
    <location>
        <begin position="77"/>
        <end position="107"/>
    </location>
</feature>
<dbReference type="EMBL" id="ANFO01000612">
    <property type="protein sequence ID" value="KGQ08048.1"/>
    <property type="molecule type" value="Genomic_DNA"/>
</dbReference>
<comment type="caution">
    <text evidence="3">The sequence shown here is derived from an EMBL/GenBank/DDBJ whole genome shotgun (WGS) entry which is preliminary data.</text>
</comment>
<accession>A0A0A2VKB3</accession>
<dbReference type="Proteomes" id="UP000030106">
    <property type="component" value="Unassembled WGS sequence"/>
</dbReference>
<dbReference type="AlphaFoldDB" id="A0A0A2VKB3"/>
<dbReference type="SUPFAM" id="SSF53649">
    <property type="entry name" value="Alkaline phosphatase-like"/>
    <property type="match status" value="1"/>
</dbReference>
<feature type="transmembrane region" description="Helical" evidence="1">
    <location>
        <begin position="225"/>
        <end position="247"/>
    </location>
</feature>
<dbReference type="Gene3D" id="3.40.720.10">
    <property type="entry name" value="Alkaline Phosphatase, subunit A"/>
    <property type="match status" value="1"/>
</dbReference>
<dbReference type="eggNOG" id="ENOG502SJFZ">
    <property type="taxonomic scope" value="Eukaryota"/>
</dbReference>
<feature type="transmembrane region" description="Helical" evidence="1">
    <location>
        <begin position="128"/>
        <end position="148"/>
    </location>
</feature>
<evidence type="ECO:0000313" key="3">
    <source>
        <dbReference type="EMBL" id="KGQ08048.1"/>
    </source>
</evidence>
<dbReference type="PANTHER" id="PTHR43751:SF3">
    <property type="entry name" value="SULFATASE N-TERMINAL DOMAIN-CONTAINING PROTEIN"/>
    <property type="match status" value="1"/>
</dbReference>